<evidence type="ECO:0000313" key="1">
    <source>
        <dbReference type="EMBL" id="ORY78753.1"/>
    </source>
</evidence>
<dbReference type="OrthoDB" id="2138849at2759"/>
<keyword evidence="2" id="KW-1185">Reference proteome</keyword>
<gene>
    <name evidence="1" type="ORF">LY90DRAFT_698264</name>
</gene>
<proteinExistence type="predicted"/>
<accession>A0A1Y2F4G4</accession>
<dbReference type="EMBL" id="MCOG01000016">
    <property type="protein sequence ID" value="ORY78753.1"/>
    <property type="molecule type" value="Genomic_DNA"/>
</dbReference>
<dbReference type="Proteomes" id="UP000193920">
    <property type="component" value="Unassembled WGS sequence"/>
</dbReference>
<dbReference type="AlphaFoldDB" id="A0A1Y2F4G4"/>
<protein>
    <submittedName>
        <fullName evidence="1">Uncharacterized protein</fullName>
    </submittedName>
</protein>
<evidence type="ECO:0000313" key="2">
    <source>
        <dbReference type="Proteomes" id="UP000193920"/>
    </source>
</evidence>
<name>A0A1Y2F4G4_9FUNG</name>
<organism evidence="1 2">
    <name type="scientific">Neocallimastix californiae</name>
    <dbReference type="NCBI Taxonomy" id="1754190"/>
    <lineage>
        <taxon>Eukaryota</taxon>
        <taxon>Fungi</taxon>
        <taxon>Fungi incertae sedis</taxon>
        <taxon>Chytridiomycota</taxon>
        <taxon>Chytridiomycota incertae sedis</taxon>
        <taxon>Neocallimastigomycetes</taxon>
        <taxon>Neocallimastigales</taxon>
        <taxon>Neocallimastigaceae</taxon>
        <taxon>Neocallimastix</taxon>
    </lineage>
</organism>
<sequence>MRSVRFPPIKETLTDPTIYEYQKIKYFNDTLEKKPHSIHGVCETLEPRIQKIKQIHNVAPCDYDTTPSYILDPIKVIDFSKKSKRYDFNTTSTVPAPNNYDINYATGRYTSNNYKFQFLKSAESRERDKLNLTQMNTVKSLLKLDSLFTDKRTCRRIAHFALYFPQRRIKEKNQK</sequence>
<reference evidence="1 2" key="1">
    <citation type="submission" date="2016-08" db="EMBL/GenBank/DDBJ databases">
        <title>A Parts List for Fungal Cellulosomes Revealed by Comparative Genomics.</title>
        <authorList>
            <consortium name="DOE Joint Genome Institute"/>
            <person name="Haitjema C.H."/>
            <person name="Gilmore S.P."/>
            <person name="Henske J.K."/>
            <person name="Solomon K.V."/>
            <person name="De Groot R."/>
            <person name="Kuo A."/>
            <person name="Mondo S.J."/>
            <person name="Salamov A.A."/>
            <person name="Labutti K."/>
            <person name="Zhao Z."/>
            <person name="Chiniquy J."/>
            <person name="Barry K."/>
            <person name="Brewer H.M."/>
            <person name="Purvine S.O."/>
            <person name="Wright A.T."/>
            <person name="Boxma B."/>
            <person name="Van Alen T."/>
            <person name="Hackstein J.H."/>
            <person name="Baker S.E."/>
            <person name="Grigoriev I.V."/>
            <person name="O'Malley M.A."/>
        </authorList>
    </citation>
    <scope>NUCLEOTIDE SEQUENCE [LARGE SCALE GENOMIC DNA]</scope>
    <source>
        <strain evidence="1 2">G1</strain>
    </source>
</reference>
<comment type="caution">
    <text evidence="1">The sequence shown here is derived from an EMBL/GenBank/DDBJ whole genome shotgun (WGS) entry which is preliminary data.</text>
</comment>